<evidence type="ECO:0000313" key="5">
    <source>
        <dbReference type="Proteomes" id="UP000292052"/>
    </source>
</evidence>
<feature type="compositionally biased region" description="Polar residues" evidence="2">
    <location>
        <begin position="86"/>
        <end position="99"/>
    </location>
</feature>
<dbReference type="PANTHER" id="PTHR23138:SF141">
    <property type="entry name" value="NUCLEAR PORE COMPLEX PROTEIN NUP50"/>
    <property type="match status" value="1"/>
</dbReference>
<feature type="compositionally biased region" description="Polar residues" evidence="2">
    <location>
        <begin position="175"/>
        <end position="190"/>
    </location>
</feature>
<dbReference type="OrthoDB" id="10062131at2759"/>
<dbReference type="InterPro" id="IPR011993">
    <property type="entry name" value="PH-like_dom_sf"/>
</dbReference>
<dbReference type="PANTHER" id="PTHR23138">
    <property type="entry name" value="RAN BINDING PROTEIN"/>
    <property type="match status" value="1"/>
</dbReference>
<protein>
    <submittedName>
        <fullName evidence="4">NUP50 domain containing protein</fullName>
    </submittedName>
</protein>
<dbReference type="GO" id="GO:0005643">
    <property type="term" value="C:nuclear pore"/>
    <property type="evidence" value="ECO:0007669"/>
    <property type="project" value="InterPro"/>
</dbReference>
<dbReference type="SUPFAM" id="SSF50729">
    <property type="entry name" value="PH domain-like"/>
    <property type="match status" value="1"/>
</dbReference>
<reference evidence="4 5" key="1">
    <citation type="submission" date="2017-03" db="EMBL/GenBank/DDBJ databases">
        <title>Genome of the blue death feigning beetle - Asbolus verrucosus.</title>
        <authorList>
            <person name="Rider S.D."/>
        </authorList>
    </citation>
    <scope>NUCLEOTIDE SEQUENCE [LARGE SCALE GENOMIC DNA]</scope>
    <source>
        <strain evidence="4">Butters</strain>
        <tissue evidence="4">Head and leg muscle</tissue>
    </source>
</reference>
<comment type="caution">
    <text evidence="4">The sequence shown here is derived from an EMBL/GenBank/DDBJ whole genome shotgun (WGS) entry which is preliminary data.</text>
</comment>
<name>A0A482VPD7_ASBVE</name>
<proteinExistence type="predicted"/>
<dbReference type="Pfam" id="PF08911">
    <property type="entry name" value="NUP50"/>
    <property type="match status" value="1"/>
</dbReference>
<dbReference type="CDD" id="cd13170">
    <property type="entry name" value="RanBD_NUP50"/>
    <property type="match status" value="1"/>
</dbReference>
<keyword evidence="5" id="KW-1185">Reference proteome</keyword>
<keyword evidence="1" id="KW-0677">Repeat</keyword>
<feature type="region of interest" description="Disordered" evidence="2">
    <location>
        <begin position="160"/>
        <end position="190"/>
    </location>
</feature>
<dbReference type="EMBL" id="QDEB01081496">
    <property type="protein sequence ID" value="RZC34279.1"/>
    <property type="molecule type" value="Genomic_DNA"/>
</dbReference>
<dbReference type="Gene3D" id="2.30.29.30">
    <property type="entry name" value="Pleckstrin-homology domain (PH domain)/Phosphotyrosine-binding domain (PTB)"/>
    <property type="match status" value="1"/>
</dbReference>
<accession>A0A482VPD7</accession>
<feature type="domain" description="Nuclear pore complex NUP2/50/61" evidence="3">
    <location>
        <begin position="2"/>
        <end position="71"/>
    </location>
</feature>
<feature type="region of interest" description="Disordered" evidence="2">
    <location>
        <begin position="86"/>
        <end position="107"/>
    </location>
</feature>
<dbReference type="Proteomes" id="UP000292052">
    <property type="component" value="Unassembled WGS sequence"/>
</dbReference>
<organism evidence="4 5">
    <name type="scientific">Asbolus verrucosus</name>
    <name type="common">Desert ironclad beetle</name>
    <dbReference type="NCBI Taxonomy" id="1661398"/>
    <lineage>
        <taxon>Eukaryota</taxon>
        <taxon>Metazoa</taxon>
        <taxon>Ecdysozoa</taxon>
        <taxon>Arthropoda</taxon>
        <taxon>Hexapoda</taxon>
        <taxon>Insecta</taxon>
        <taxon>Pterygota</taxon>
        <taxon>Neoptera</taxon>
        <taxon>Endopterygota</taxon>
        <taxon>Coleoptera</taxon>
        <taxon>Polyphaga</taxon>
        <taxon>Cucujiformia</taxon>
        <taxon>Tenebrionidae</taxon>
        <taxon>Pimeliinae</taxon>
        <taxon>Asbolus</taxon>
    </lineage>
</organism>
<evidence type="ECO:0000259" key="3">
    <source>
        <dbReference type="Pfam" id="PF08911"/>
    </source>
</evidence>
<evidence type="ECO:0000256" key="2">
    <source>
        <dbReference type="SAM" id="MobiDB-lite"/>
    </source>
</evidence>
<dbReference type="InterPro" id="IPR045255">
    <property type="entry name" value="RanBP1-like"/>
</dbReference>
<dbReference type="GO" id="GO:0006606">
    <property type="term" value="P:protein import into nucleus"/>
    <property type="evidence" value="ECO:0007669"/>
    <property type="project" value="TreeGrafter"/>
</dbReference>
<dbReference type="InterPro" id="IPR015007">
    <property type="entry name" value="NUP2/50/61"/>
</dbReference>
<dbReference type="STRING" id="1661398.A0A482VPD7"/>
<gene>
    <name evidence="4" type="ORF">BDFB_006915</name>
</gene>
<evidence type="ECO:0000313" key="4">
    <source>
        <dbReference type="EMBL" id="RZC34279.1"/>
    </source>
</evidence>
<dbReference type="AlphaFoldDB" id="A0A482VPD7"/>
<sequence length="381" mass="41134">MAKRTATNELNHDNWDREDDPEDAGTFSKASEEALKKRIIKVAKRRNPISSVHNEDEKTSAFGGFSGFGKTAPVASTSAFGFLANLTNKTDSPKTNGTPEKTEKSDKKLDEYYAKLKGLNESVAEWIKKHVTTNPLINLQPVFKDYDKYITELEKLKSEAVSDETEAGTAAAPKSGTTATSSPPKFSFGTNTPTTAAPSFSFGSTAASSTASGTTLSVGGNSFSSSFSFGGNATSSDGKFTFTSTVVKAADDASTDQEDEPPKVEFTPVVEEGHSYTTRCKVFVKKDGSFVDHGVGTLYLKPVPDSEKTQLFVRADTNLGNLICNFILSEGIPMQRMGKKDVMLVCLPTPETKPPPVPILLRVKSAEDADELLKTLQKHKK</sequence>
<feature type="region of interest" description="Disordered" evidence="2">
    <location>
        <begin position="1"/>
        <end position="30"/>
    </location>
</feature>
<evidence type="ECO:0000256" key="1">
    <source>
        <dbReference type="ARBA" id="ARBA00022737"/>
    </source>
</evidence>